<dbReference type="InterPro" id="IPR002018">
    <property type="entry name" value="CarbesteraseB"/>
</dbReference>
<dbReference type="InterPro" id="IPR050309">
    <property type="entry name" value="Type-B_Carboxylest/Lipase"/>
</dbReference>
<dbReference type="Gene3D" id="3.40.50.1820">
    <property type="entry name" value="alpha/beta hydrolase"/>
    <property type="match status" value="2"/>
</dbReference>
<organism evidence="2 3">
    <name type="scientific">Butyrivibrio proteoclasticus</name>
    <dbReference type="NCBI Taxonomy" id="43305"/>
    <lineage>
        <taxon>Bacteria</taxon>
        <taxon>Bacillati</taxon>
        <taxon>Bacillota</taxon>
        <taxon>Clostridia</taxon>
        <taxon>Lachnospirales</taxon>
        <taxon>Lachnospiraceae</taxon>
        <taxon>Butyrivibrio</taxon>
    </lineage>
</organism>
<gene>
    <name evidence="2" type="ORF">SAMN04487928_1176</name>
</gene>
<reference evidence="3" key="1">
    <citation type="submission" date="2016-10" db="EMBL/GenBank/DDBJ databases">
        <authorList>
            <person name="Varghese N."/>
            <person name="Submissions S."/>
        </authorList>
    </citation>
    <scope>NUCLEOTIDE SEQUENCE [LARGE SCALE GENOMIC DNA]</scope>
    <source>
        <strain evidence="3">P18</strain>
    </source>
</reference>
<dbReference type="Pfam" id="PF00135">
    <property type="entry name" value="COesterase"/>
    <property type="match status" value="2"/>
</dbReference>
<dbReference type="EMBL" id="FOXO01000017">
    <property type="protein sequence ID" value="SFQ06093.1"/>
    <property type="molecule type" value="Genomic_DNA"/>
</dbReference>
<dbReference type="AlphaFoldDB" id="A0A1I5VF48"/>
<feature type="domain" description="Carboxylesterase type B" evidence="1">
    <location>
        <begin position="348"/>
        <end position="440"/>
    </location>
</feature>
<evidence type="ECO:0000259" key="1">
    <source>
        <dbReference type="Pfam" id="PF00135"/>
    </source>
</evidence>
<dbReference type="Proteomes" id="UP000182624">
    <property type="component" value="Unassembled WGS sequence"/>
</dbReference>
<sequence length="449" mass="50574">MVVETKYGKIEGFTENRLVVFNGVPYAQPPIGEKRFKKPFPLKAWSGIYKADKFSAHAMQGPKRGGFYDKEFYSDPRFDTPESEDCLYLNIRIPEGRCRKGENLPVAVYVHGGAFLGGAGSNLPFICDKICERGVIAVTLNYRLGALGFLSHPLIASEGENEAGGNFGLWDQLEAFKWINENISDFGGDPDNITAFGQSAGAMSLQALAHTTKMQGLCNRMILQSGGGYKNPLGELRTLDKAKEIGEFFFEELGIDTKRCLSDETYKENALKQLYTISEEQLMQKVGNVIGRSFQEKKGMPFVPVIDGELLKDSLDELTREGKYLKIPYILGCNGDDMTTEGIEIKCPETNPMHAADIEFAKRAGGYVYYFDRKLPGDDAGSFHSAELWYVFGSLKYCWRPFEKRDYELSDKMITYWTNFMKTGNPNIPDNREEFWEECGDSGRFITLE</sequence>
<dbReference type="SUPFAM" id="SSF53474">
    <property type="entry name" value="alpha/beta-Hydrolases"/>
    <property type="match status" value="1"/>
</dbReference>
<dbReference type="PANTHER" id="PTHR11559">
    <property type="entry name" value="CARBOXYLESTERASE"/>
    <property type="match status" value="1"/>
</dbReference>
<accession>A0A1I5VF48</accession>
<dbReference type="InterPro" id="IPR029058">
    <property type="entry name" value="AB_hydrolase_fold"/>
</dbReference>
<evidence type="ECO:0000313" key="2">
    <source>
        <dbReference type="EMBL" id="SFQ06093.1"/>
    </source>
</evidence>
<keyword evidence="3" id="KW-1185">Reference proteome</keyword>
<dbReference type="OrthoDB" id="9775851at2"/>
<protein>
    <submittedName>
        <fullName evidence="2">Para-nitrobenzyl esterase</fullName>
    </submittedName>
</protein>
<feature type="domain" description="Carboxylesterase type B" evidence="1">
    <location>
        <begin position="2"/>
        <end position="339"/>
    </location>
</feature>
<evidence type="ECO:0000313" key="3">
    <source>
        <dbReference type="Proteomes" id="UP000182624"/>
    </source>
</evidence>
<name>A0A1I5VF48_9FIRM</name>
<proteinExistence type="predicted"/>
<dbReference type="RefSeq" id="WP_083413506.1">
    <property type="nucleotide sequence ID" value="NZ_FOXO01000017.1"/>
</dbReference>